<dbReference type="EMBL" id="VJMJ01000029">
    <property type="protein sequence ID" value="KAF0742293.1"/>
    <property type="molecule type" value="Genomic_DNA"/>
</dbReference>
<proteinExistence type="predicted"/>
<evidence type="ECO:0000313" key="2">
    <source>
        <dbReference type="Proteomes" id="UP000481153"/>
    </source>
</evidence>
<accession>A0A6G0XPM9</accession>
<keyword evidence="2" id="KW-1185">Reference proteome</keyword>
<evidence type="ECO:0000313" key="1">
    <source>
        <dbReference type="EMBL" id="KAF0742293.1"/>
    </source>
</evidence>
<dbReference type="AlphaFoldDB" id="A0A6G0XPM9"/>
<protein>
    <submittedName>
        <fullName evidence="1">Uncharacterized protein</fullName>
    </submittedName>
</protein>
<name>A0A6G0XPM9_9STRA</name>
<comment type="caution">
    <text evidence="1">The sequence shown here is derived from an EMBL/GenBank/DDBJ whole genome shotgun (WGS) entry which is preliminary data.</text>
</comment>
<dbReference type="Proteomes" id="UP000481153">
    <property type="component" value="Unassembled WGS sequence"/>
</dbReference>
<organism evidence="1 2">
    <name type="scientific">Aphanomyces euteiches</name>
    <dbReference type="NCBI Taxonomy" id="100861"/>
    <lineage>
        <taxon>Eukaryota</taxon>
        <taxon>Sar</taxon>
        <taxon>Stramenopiles</taxon>
        <taxon>Oomycota</taxon>
        <taxon>Saprolegniomycetes</taxon>
        <taxon>Saprolegniales</taxon>
        <taxon>Verrucalvaceae</taxon>
        <taxon>Aphanomyces</taxon>
    </lineage>
</organism>
<gene>
    <name evidence="1" type="ORF">Ae201684_002696</name>
</gene>
<sequence length="127" mass="14521">MAIRYKKNQLTDNRSTLCDEISAIAVCIRWLSVESTVVRAINLLQTCDQLLLTLSLNRVAVELDIALSVIEQDDARLRLHSTQTWKVSMFVMDFYPVRTLLKRAQGSNGKDEPSTRMICASAYRSYY</sequence>
<reference evidence="1 2" key="1">
    <citation type="submission" date="2019-07" db="EMBL/GenBank/DDBJ databases">
        <title>Genomics analysis of Aphanomyces spp. identifies a new class of oomycete effector associated with host adaptation.</title>
        <authorList>
            <person name="Gaulin E."/>
        </authorList>
    </citation>
    <scope>NUCLEOTIDE SEQUENCE [LARGE SCALE GENOMIC DNA]</scope>
    <source>
        <strain evidence="1 2">ATCC 201684</strain>
    </source>
</reference>